<protein>
    <recommendedName>
        <fullName evidence="4">Outer membrane protein beta-barrel domain-containing protein</fullName>
    </recommendedName>
</protein>
<keyword evidence="1" id="KW-0732">Signal</keyword>
<name>A0A2K8ZCE6_9BACT</name>
<dbReference type="KEGG" id="spir:CWM47_29570"/>
<dbReference type="EMBL" id="CP025096">
    <property type="protein sequence ID" value="AUD07548.1"/>
    <property type="molecule type" value="Genomic_DNA"/>
</dbReference>
<proteinExistence type="predicted"/>
<reference evidence="2 3" key="1">
    <citation type="submission" date="2017-11" db="EMBL/GenBank/DDBJ databases">
        <title>Taxonomic description and genome sequences of Spirosoma HA7 sp. nov., isolated from pollen microhabitat of Corylus avellana.</title>
        <authorList>
            <person name="Ambika Manirajan B."/>
            <person name="Suarez C."/>
            <person name="Ratering S."/>
            <person name="Geissler-Plaum R."/>
            <person name="Cardinale M."/>
            <person name="Sylvia S."/>
        </authorList>
    </citation>
    <scope>NUCLEOTIDE SEQUENCE [LARGE SCALE GENOMIC DNA]</scope>
    <source>
        <strain evidence="2 3">HA7</strain>
    </source>
</reference>
<feature type="signal peptide" evidence="1">
    <location>
        <begin position="1"/>
        <end position="19"/>
    </location>
</feature>
<evidence type="ECO:0000313" key="2">
    <source>
        <dbReference type="EMBL" id="AUD07548.1"/>
    </source>
</evidence>
<keyword evidence="3" id="KW-1185">Reference proteome</keyword>
<accession>A0A2K8ZCE6</accession>
<evidence type="ECO:0008006" key="4">
    <source>
        <dbReference type="Google" id="ProtNLM"/>
    </source>
</evidence>
<evidence type="ECO:0000313" key="3">
    <source>
        <dbReference type="Proteomes" id="UP000232883"/>
    </source>
</evidence>
<dbReference type="RefSeq" id="WP_100994114.1">
    <property type="nucleotide sequence ID" value="NZ_CP025096.1"/>
</dbReference>
<dbReference type="OrthoDB" id="1121518at2"/>
<organism evidence="2 3">
    <name type="scientific">Spirosoma pollinicola</name>
    <dbReference type="NCBI Taxonomy" id="2057025"/>
    <lineage>
        <taxon>Bacteria</taxon>
        <taxon>Pseudomonadati</taxon>
        <taxon>Bacteroidota</taxon>
        <taxon>Cytophagia</taxon>
        <taxon>Cytophagales</taxon>
        <taxon>Cytophagaceae</taxon>
        <taxon>Spirosoma</taxon>
    </lineage>
</organism>
<sequence>MKRLFLVITSVFFFAGVQAQSTMQRSAYVNYTEFGGLFGRVASGPAAAQTVENRLSFTAQTFNGIQLNSQLAVGGLVGVDWYKTALLMPIGAGLRVDLIPHPQQNVRLLAIADAGYGFAWFNKNSTGYETKGGWMLNPGLALRVGKPSSTAFVMSLSYKRQIADVQKPLAGNDIERDEHRVYNRICFRIGVAF</sequence>
<dbReference type="AlphaFoldDB" id="A0A2K8ZCE6"/>
<feature type="chain" id="PRO_5014985539" description="Outer membrane protein beta-barrel domain-containing protein" evidence="1">
    <location>
        <begin position="20"/>
        <end position="193"/>
    </location>
</feature>
<dbReference type="Proteomes" id="UP000232883">
    <property type="component" value="Chromosome"/>
</dbReference>
<gene>
    <name evidence="2" type="ORF">CWM47_29570</name>
</gene>
<evidence type="ECO:0000256" key="1">
    <source>
        <dbReference type="SAM" id="SignalP"/>
    </source>
</evidence>